<comment type="caution">
    <text evidence="6">The sequence shown here is derived from an EMBL/GenBank/DDBJ whole genome shotgun (WGS) entry which is preliminary data.</text>
</comment>
<dbReference type="OrthoDB" id="39350at2"/>
<evidence type="ECO:0000313" key="6">
    <source>
        <dbReference type="EMBL" id="PWR15484.1"/>
    </source>
</evidence>
<dbReference type="SMART" id="SM00382">
    <property type="entry name" value="AAA"/>
    <property type="match status" value="2"/>
</dbReference>
<dbReference type="Pfam" id="PF00005">
    <property type="entry name" value="ABC_tran"/>
    <property type="match status" value="2"/>
</dbReference>
<gene>
    <name evidence="6" type="ORF">DKT69_10970</name>
</gene>
<dbReference type="InterPro" id="IPR027417">
    <property type="entry name" value="P-loop_NTPase"/>
</dbReference>
<dbReference type="Proteomes" id="UP000246050">
    <property type="component" value="Unassembled WGS sequence"/>
</dbReference>
<dbReference type="InterPro" id="IPR017871">
    <property type="entry name" value="ABC_transporter-like_CS"/>
</dbReference>
<dbReference type="AlphaFoldDB" id="A0A317DME3"/>
<name>A0A317DME3_9ACTN</name>
<proteinExistence type="predicted"/>
<sequence>MAGSSTVIEAAGVVRDFPGTRALDHVSITLRRGEVHAVLGENGAGKSTLVKVLCGIDRPDAGVLRLHGTPVRFSSPRDAERAGIGAVHQEANLVPQMSIARNLFLGREPRHRLGLINVARMNTRARDIMAGCGLRIDVRQPLESFDAGIQQLVAVARAVATGTSVIVLDEPTAGLDDDQVERLLSMLDTLRDQGRSIVYVSHRLTEIERICDRATVLRDGRLVHTGPLAGLDRMRLVSLMLGRRVALGATAPGGASAVEPADPPILQATGLTRRHVLGGVSINLRPGEVVGLSGLLGAGRSETAKAIAGAMPLDAGQVTVSGARLRQRSIAGAVRAGVGLLPQNRTTEGIIASLSVRDNIALAALPRLSRAGIVSEARLDRIVENFTRRLRIKATSPHQPVGELSGGNQQKVLLARWLATHPRVLMLDEPTRGIDIGTKSEVQALIDDLAVDGLAVMLISSDLEELVGSCDRVLVLRDGAVAGQLTGPNVTEKNIMALLAAT</sequence>
<dbReference type="Gene3D" id="3.40.50.300">
    <property type="entry name" value="P-loop containing nucleotide triphosphate hydrolases"/>
    <property type="match status" value="2"/>
</dbReference>
<dbReference type="SUPFAM" id="SSF52540">
    <property type="entry name" value="P-loop containing nucleoside triphosphate hydrolases"/>
    <property type="match status" value="2"/>
</dbReference>
<dbReference type="GO" id="GO:0005524">
    <property type="term" value="F:ATP binding"/>
    <property type="evidence" value="ECO:0007669"/>
    <property type="project" value="UniProtKB-KW"/>
</dbReference>
<keyword evidence="1" id="KW-0813">Transport</keyword>
<dbReference type="InterPro" id="IPR050107">
    <property type="entry name" value="ABC_carbohydrate_import_ATPase"/>
</dbReference>
<dbReference type="InterPro" id="IPR003593">
    <property type="entry name" value="AAA+_ATPase"/>
</dbReference>
<reference evidence="6 7" key="1">
    <citation type="submission" date="2018-05" db="EMBL/GenBank/DDBJ databases">
        <title>Micromonosporas from Atacama Desert.</title>
        <authorList>
            <person name="Carro L."/>
            <person name="Golinska P."/>
            <person name="Klenk H.-P."/>
            <person name="Goodfellow M."/>
        </authorList>
    </citation>
    <scope>NUCLEOTIDE SEQUENCE [LARGE SCALE GENOMIC DNA]</scope>
    <source>
        <strain evidence="6 7">4G51</strain>
    </source>
</reference>
<dbReference type="InterPro" id="IPR003439">
    <property type="entry name" value="ABC_transporter-like_ATP-bd"/>
</dbReference>
<evidence type="ECO:0000313" key="7">
    <source>
        <dbReference type="Proteomes" id="UP000246050"/>
    </source>
</evidence>
<keyword evidence="2" id="KW-0677">Repeat</keyword>
<accession>A0A317DME3</accession>
<evidence type="ECO:0000256" key="4">
    <source>
        <dbReference type="ARBA" id="ARBA00022840"/>
    </source>
</evidence>
<dbReference type="PROSITE" id="PS50893">
    <property type="entry name" value="ABC_TRANSPORTER_2"/>
    <property type="match status" value="2"/>
</dbReference>
<dbReference type="GO" id="GO:0016887">
    <property type="term" value="F:ATP hydrolysis activity"/>
    <property type="evidence" value="ECO:0007669"/>
    <property type="project" value="InterPro"/>
</dbReference>
<dbReference type="PROSITE" id="PS00211">
    <property type="entry name" value="ABC_TRANSPORTER_1"/>
    <property type="match status" value="1"/>
</dbReference>
<keyword evidence="3" id="KW-0547">Nucleotide-binding</keyword>
<protein>
    <submittedName>
        <fullName evidence="6">Sugar ABC transporter ATP-binding protein</fullName>
    </submittedName>
</protein>
<evidence type="ECO:0000256" key="2">
    <source>
        <dbReference type="ARBA" id="ARBA00022737"/>
    </source>
</evidence>
<keyword evidence="4 6" id="KW-0067">ATP-binding</keyword>
<dbReference type="CDD" id="cd03215">
    <property type="entry name" value="ABC_Carb_Monos_II"/>
    <property type="match status" value="1"/>
</dbReference>
<evidence type="ECO:0000259" key="5">
    <source>
        <dbReference type="PROSITE" id="PS50893"/>
    </source>
</evidence>
<organism evidence="6 7">
    <name type="scientific">Micromonospora sicca</name>
    <dbReference type="NCBI Taxonomy" id="2202420"/>
    <lineage>
        <taxon>Bacteria</taxon>
        <taxon>Bacillati</taxon>
        <taxon>Actinomycetota</taxon>
        <taxon>Actinomycetes</taxon>
        <taxon>Micromonosporales</taxon>
        <taxon>Micromonosporaceae</taxon>
        <taxon>Micromonospora</taxon>
    </lineage>
</organism>
<evidence type="ECO:0000256" key="3">
    <source>
        <dbReference type="ARBA" id="ARBA00022741"/>
    </source>
</evidence>
<feature type="domain" description="ABC transporter" evidence="5">
    <location>
        <begin position="258"/>
        <end position="501"/>
    </location>
</feature>
<evidence type="ECO:0000256" key="1">
    <source>
        <dbReference type="ARBA" id="ARBA00022448"/>
    </source>
</evidence>
<dbReference type="CDD" id="cd03216">
    <property type="entry name" value="ABC_Carb_Monos_I"/>
    <property type="match status" value="1"/>
</dbReference>
<dbReference type="PANTHER" id="PTHR43790:SF9">
    <property type="entry name" value="GALACTOFURANOSE TRANSPORTER ATP-BINDING PROTEIN YTFR"/>
    <property type="match status" value="1"/>
</dbReference>
<dbReference type="PANTHER" id="PTHR43790">
    <property type="entry name" value="CARBOHYDRATE TRANSPORT ATP-BINDING PROTEIN MG119-RELATED"/>
    <property type="match status" value="1"/>
</dbReference>
<dbReference type="EMBL" id="QGKS01000182">
    <property type="protein sequence ID" value="PWR15484.1"/>
    <property type="molecule type" value="Genomic_DNA"/>
</dbReference>
<feature type="domain" description="ABC transporter" evidence="5">
    <location>
        <begin position="8"/>
        <end position="244"/>
    </location>
</feature>
<dbReference type="RefSeq" id="WP_109801455.1">
    <property type="nucleotide sequence ID" value="NZ_QGKS01000182.1"/>
</dbReference>